<feature type="region of interest" description="Disordered" evidence="1">
    <location>
        <begin position="160"/>
        <end position="207"/>
    </location>
</feature>
<comment type="caution">
    <text evidence="2">The sequence shown here is derived from an EMBL/GenBank/DDBJ whole genome shotgun (WGS) entry which is preliminary data.</text>
</comment>
<keyword evidence="3" id="KW-1185">Reference proteome</keyword>
<dbReference type="EMBL" id="JNOM01000052">
    <property type="protein sequence ID" value="KNG88449.1"/>
    <property type="molecule type" value="Genomic_DNA"/>
</dbReference>
<dbReference type="OrthoDB" id="4440684at2759"/>
<evidence type="ECO:0000313" key="3">
    <source>
        <dbReference type="Proteomes" id="UP000037505"/>
    </source>
</evidence>
<evidence type="ECO:0000256" key="1">
    <source>
        <dbReference type="SAM" id="MobiDB-lite"/>
    </source>
</evidence>
<gene>
    <name evidence="2" type="ORF">ANOM_003473</name>
</gene>
<feature type="region of interest" description="Disordered" evidence="1">
    <location>
        <begin position="104"/>
        <end position="123"/>
    </location>
</feature>
<dbReference type="GeneID" id="26805277"/>
<dbReference type="RefSeq" id="XP_015409372.1">
    <property type="nucleotide sequence ID" value="XM_015548730.1"/>
</dbReference>
<name>A0A0L1J9N6_ASPN3</name>
<accession>A0A0L1J9N6</accession>
<reference evidence="2 3" key="1">
    <citation type="submission" date="2014-06" db="EMBL/GenBank/DDBJ databases">
        <title>The Genome of the Aflatoxigenic Filamentous Fungus Aspergillus nomius.</title>
        <authorList>
            <person name="Moore M.G."/>
            <person name="Shannon B.M."/>
            <person name="Brian M.M."/>
        </authorList>
    </citation>
    <scope>NUCLEOTIDE SEQUENCE [LARGE SCALE GENOMIC DNA]</scope>
    <source>
        <strain evidence="2 3">NRRL 13137</strain>
    </source>
</reference>
<dbReference type="AlphaFoldDB" id="A0A0L1J9N6"/>
<organism evidence="2 3">
    <name type="scientific">Aspergillus nomiae NRRL (strain ATCC 15546 / NRRL 13137 / CBS 260.88 / M93)</name>
    <dbReference type="NCBI Taxonomy" id="1509407"/>
    <lineage>
        <taxon>Eukaryota</taxon>
        <taxon>Fungi</taxon>
        <taxon>Dikarya</taxon>
        <taxon>Ascomycota</taxon>
        <taxon>Pezizomycotina</taxon>
        <taxon>Eurotiomycetes</taxon>
        <taxon>Eurotiomycetidae</taxon>
        <taxon>Eurotiales</taxon>
        <taxon>Aspergillaceae</taxon>
        <taxon>Aspergillus</taxon>
        <taxon>Aspergillus subgen. Circumdati</taxon>
    </lineage>
</organism>
<proteinExistence type="predicted"/>
<dbReference type="Proteomes" id="UP000037505">
    <property type="component" value="Unassembled WGS sequence"/>
</dbReference>
<sequence>MDYQERELEKQYFAEVSLTATYRGQRLVDYDTQLDGDDLDKTQRVAAIVRDSIKVGILPVKVTEKHRNEHYKAPGYIFSKRMYVRQRPTQQAAKETMLAHLKDLISESEPRREPRAERRIPRRSRIDARYTSIPHRSTRNADDWFTSELPWNTLRISERDTRREPRAELPTLGRPQSDDRHTSISHQSAHNKDDWFENELDWRNSGQ</sequence>
<protein>
    <submittedName>
        <fullName evidence="2">Uncharacterized protein</fullName>
    </submittedName>
</protein>
<evidence type="ECO:0000313" key="2">
    <source>
        <dbReference type="EMBL" id="KNG88449.1"/>
    </source>
</evidence>